<comment type="caution">
    <text evidence="2">The sequence shown here is derived from an EMBL/GenBank/DDBJ whole genome shotgun (WGS) entry which is preliminary data.</text>
</comment>
<dbReference type="EMBL" id="MU863981">
    <property type="protein sequence ID" value="KAK4196592.1"/>
    <property type="molecule type" value="Genomic_DNA"/>
</dbReference>
<feature type="non-terminal residue" evidence="2">
    <location>
        <position position="372"/>
    </location>
</feature>
<name>A0AAN6XDI7_9PEZI</name>
<keyword evidence="3" id="KW-1185">Reference proteome</keyword>
<comment type="similarity">
    <text evidence="1">Belongs to the helicase family. RecQ subfamily.</text>
</comment>
<evidence type="ECO:0008006" key="4">
    <source>
        <dbReference type="Google" id="ProtNLM"/>
    </source>
</evidence>
<dbReference type="GO" id="GO:0005737">
    <property type="term" value="C:cytoplasm"/>
    <property type="evidence" value="ECO:0007669"/>
    <property type="project" value="TreeGrafter"/>
</dbReference>
<reference evidence="2" key="1">
    <citation type="journal article" date="2023" name="Mol. Phylogenet. Evol.">
        <title>Genome-scale phylogeny and comparative genomics of the fungal order Sordariales.</title>
        <authorList>
            <person name="Hensen N."/>
            <person name="Bonometti L."/>
            <person name="Westerberg I."/>
            <person name="Brannstrom I.O."/>
            <person name="Guillou S."/>
            <person name="Cros-Aarteil S."/>
            <person name="Calhoun S."/>
            <person name="Haridas S."/>
            <person name="Kuo A."/>
            <person name="Mondo S."/>
            <person name="Pangilinan J."/>
            <person name="Riley R."/>
            <person name="LaButti K."/>
            <person name="Andreopoulos B."/>
            <person name="Lipzen A."/>
            <person name="Chen C."/>
            <person name="Yan M."/>
            <person name="Daum C."/>
            <person name="Ng V."/>
            <person name="Clum A."/>
            <person name="Steindorff A."/>
            <person name="Ohm R.A."/>
            <person name="Martin F."/>
            <person name="Silar P."/>
            <person name="Natvig D.O."/>
            <person name="Lalanne C."/>
            <person name="Gautier V."/>
            <person name="Ament-Velasquez S.L."/>
            <person name="Kruys A."/>
            <person name="Hutchinson M.I."/>
            <person name="Powell A.J."/>
            <person name="Barry K."/>
            <person name="Miller A.N."/>
            <person name="Grigoriev I.V."/>
            <person name="Debuchy R."/>
            <person name="Gladieux P."/>
            <person name="Hiltunen Thoren M."/>
            <person name="Johannesson H."/>
        </authorList>
    </citation>
    <scope>NUCLEOTIDE SEQUENCE</scope>
    <source>
        <strain evidence="2">CBS 315.58</strain>
    </source>
</reference>
<dbReference type="Gene3D" id="3.40.50.300">
    <property type="entry name" value="P-loop containing nucleotide triphosphate hydrolases"/>
    <property type="match status" value="2"/>
</dbReference>
<dbReference type="GO" id="GO:0043138">
    <property type="term" value="F:3'-5' DNA helicase activity"/>
    <property type="evidence" value="ECO:0007669"/>
    <property type="project" value="TreeGrafter"/>
</dbReference>
<sequence length="372" mass="41904">MDVSRYINGAVRLMNGGAEAHDVQIKAVHRLAYEKADTILVAPTAYGKRSVLHACYLLTAKIFIHIMPSMRVAKDEARAISREISRSKPIVVTEDLLATTNFFGRMRAQQYTHILVSPEFAASPKFIVELTRDPEFPSKIGFFVVHDLHMVSRWKDYYHAGIFLDSLRYAFPHVPWYACTAAFDHESQVVSPHIIGFDLQTTEYIRVPVDRPEISVTCVSISSEEDFGHLDFLLAGNKTRDIAKTVIYAADAVQAYKVCRSLWLHAQQLGLSRSEAKQVIQRYDVNGLTDKEKDTLITNLAGDTDCRIVVSAVSLSTGWDLPDIIRVVHLGFPMDGEEISVGEWWQRNGIVMRDMAKAQASGYMFGYSYTFA</sequence>
<proteinExistence type="inferred from homology"/>
<protein>
    <recommendedName>
        <fullName evidence="4">P-loop containing nucleoside triphosphate hydrolase protein</fullName>
    </recommendedName>
</protein>
<dbReference type="GO" id="GO:0005634">
    <property type="term" value="C:nucleus"/>
    <property type="evidence" value="ECO:0007669"/>
    <property type="project" value="TreeGrafter"/>
</dbReference>
<accession>A0AAN6XDI7</accession>
<dbReference type="Proteomes" id="UP001303160">
    <property type="component" value="Unassembled WGS sequence"/>
</dbReference>
<dbReference type="PANTHER" id="PTHR13710:SF120">
    <property type="entry name" value="BIFUNCTIONAL 3'-5' EXONUCLEASE_ATP-DEPENDENT HELICASE WRN"/>
    <property type="match status" value="1"/>
</dbReference>
<dbReference type="GO" id="GO:0005694">
    <property type="term" value="C:chromosome"/>
    <property type="evidence" value="ECO:0007669"/>
    <property type="project" value="TreeGrafter"/>
</dbReference>
<evidence type="ECO:0000313" key="3">
    <source>
        <dbReference type="Proteomes" id="UP001303160"/>
    </source>
</evidence>
<dbReference type="CDD" id="cd18785">
    <property type="entry name" value="SF2_C"/>
    <property type="match status" value="1"/>
</dbReference>
<reference evidence="2" key="2">
    <citation type="submission" date="2023-05" db="EMBL/GenBank/DDBJ databases">
        <authorList>
            <consortium name="Lawrence Berkeley National Laboratory"/>
            <person name="Steindorff A."/>
            <person name="Hensen N."/>
            <person name="Bonometti L."/>
            <person name="Westerberg I."/>
            <person name="Brannstrom I.O."/>
            <person name="Guillou S."/>
            <person name="Cros-Aarteil S."/>
            <person name="Calhoun S."/>
            <person name="Haridas S."/>
            <person name="Kuo A."/>
            <person name="Mondo S."/>
            <person name="Pangilinan J."/>
            <person name="Riley R."/>
            <person name="Labutti K."/>
            <person name="Andreopoulos B."/>
            <person name="Lipzen A."/>
            <person name="Chen C."/>
            <person name="Yanf M."/>
            <person name="Daum C."/>
            <person name="Ng V."/>
            <person name="Clum A."/>
            <person name="Ohm R."/>
            <person name="Martin F."/>
            <person name="Silar P."/>
            <person name="Natvig D."/>
            <person name="Lalanne C."/>
            <person name="Gautier V."/>
            <person name="Ament-Velasquez S.L."/>
            <person name="Kruys A."/>
            <person name="Hutchinson M.I."/>
            <person name="Powell A.J."/>
            <person name="Barry K."/>
            <person name="Miller A.N."/>
            <person name="Grigoriev I.V."/>
            <person name="Debuchy R."/>
            <person name="Gladieux P."/>
            <person name="Thoren M.H."/>
            <person name="Johannesson H."/>
        </authorList>
    </citation>
    <scope>NUCLEOTIDE SEQUENCE</scope>
    <source>
        <strain evidence="2">CBS 315.58</strain>
    </source>
</reference>
<gene>
    <name evidence="2" type="ORF">QBC40DRAFT_183129</name>
</gene>
<evidence type="ECO:0000256" key="1">
    <source>
        <dbReference type="ARBA" id="ARBA00005446"/>
    </source>
</evidence>
<dbReference type="AlphaFoldDB" id="A0AAN6XDI7"/>
<dbReference type="PANTHER" id="PTHR13710">
    <property type="entry name" value="DNA HELICASE RECQ FAMILY MEMBER"/>
    <property type="match status" value="1"/>
</dbReference>
<dbReference type="SUPFAM" id="SSF52540">
    <property type="entry name" value="P-loop containing nucleoside triphosphate hydrolases"/>
    <property type="match status" value="2"/>
</dbReference>
<dbReference type="GO" id="GO:0000724">
    <property type="term" value="P:double-strand break repair via homologous recombination"/>
    <property type="evidence" value="ECO:0007669"/>
    <property type="project" value="TreeGrafter"/>
</dbReference>
<dbReference type="GO" id="GO:0009378">
    <property type="term" value="F:four-way junction helicase activity"/>
    <property type="evidence" value="ECO:0007669"/>
    <property type="project" value="TreeGrafter"/>
</dbReference>
<organism evidence="2 3">
    <name type="scientific">Triangularia verruculosa</name>
    <dbReference type="NCBI Taxonomy" id="2587418"/>
    <lineage>
        <taxon>Eukaryota</taxon>
        <taxon>Fungi</taxon>
        <taxon>Dikarya</taxon>
        <taxon>Ascomycota</taxon>
        <taxon>Pezizomycotina</taxon>
        <taxon>Sordariomycetes</taxon>
        <taxon>Sordariomycetidae</taxon>
        <taxon>Sordariales</taxon>
        <taxon>Podosporaceae</taxon>
        <taxon>Triangularia</taxon>
    </lineage>
</organism>
<evidence type="ECO:0000313" key="2">
    <source>
        <dbReference type="EMBL" id="KAK4196592.1"/>
    </source>
</evidence>
<dbReference type="InterPro" id="IPR027417">
    <property type="entry name" value="P-loop_NTPase"/>
</dbReference>